<gene>
    <name evidence="6" type="ORF">ACET3X_000226</name>
</gene>
<keyword evidence="1" id="KW-0285">Flavoprotein</keyword>
<dbReference type="Gene3D" id="3.30.9.60">
    <property type="match status" value="1"/>
</dbReference>
<organism evidence="6 7">
    <name type="scientific">Alternaria dauci</name>
    <dbReference type="NCBI Taxonomy" id="48095"/>
    <lineage>
        <taxon>Eukaryota</taxon>
        <taxon>Fungi</taxon>
        <taxon>Dikarya</taxon>
        <taxon>Ascomycota</taxon>
        <taxon>Pezizomycotina</taxon>
        <taxon>Dothideomycetes</taxon>
        <taxon>Pleosporomycetidae</taxon>
        <taxon>Pleosporales</taxon>
        <taxon>Pleosporineae</taxon>
        <taxon>Pleosporaceae</taxon>
        <taxon>Alternaria</taxon>
        <taxon>Alternaria sect. Porri</taxon>
    </lineage>
</organism>
<dbReference type="EMBL" id="JBHGVX010000001">
    <property type="protein sequence ID" value="KAL1799884.1"/>
    <property type="molecule type" value="Genomic_DNA"/>
</dbReference>
<dbReference type="InterPro" id="IPR036188">
    <property type="entry name" value="FAD/NAD-bd_sf"/>
</dbReference>
<protein>
    <recommendedName>
        <fullName evidence="8">FAD-binding domain-containing protein</fullName>
    </recommendedName>
</protein>
<feature type="domain" description="2,6-dihydroxypyridine 3-monooxygenase substrate binding" evidence="5">
    <location>
        <begin position="134"/>
        <end position="262"/>
    </location>
</feature>
<keyword evidence="2" id="KW-0274">FAD</keyword>
<sequence length="368" mass="40995">MTLWPNAQKLVTTYIPDIELEEIVLRNFSFPIIDKNDNVLVDVPLGDDVRTSCWAGIHGLLLMACEKEVEGHGSLTVQWGHQVHGIVERSDHLVVTYKGNGSIEEQMTADLVVAADGARSHIRKLVLPDVNTEYAGYLAWRSQISELEIPEELRFVLEGKVPQCMFDGSYVVVYTSPNEIGSMRKGERVIEWCWYDPCDASTAAFADYMTDTEGVRHEVTVPANQLRTEVWEAQLERRDAMLSPRWKKIFHQSKKMPLLTAIHGFDNTKASFYGGKLLLAGEAFIQVRPNMGASCDIAALSAMTLSQVLDGSLTVHQWEKKVAAHGMEKAIGSRATAVFGMTGKWPDSYTAESAAQFSQEFVQEHATA</sequence>
<comment type="caution">
    <text evidence="6">The sequence shown here is derived from an EMBL/GenBank/DDBJ whole genome shotgun (WGS) entry which is preliminary data.</text>
</comment>
<keyword evidence="7" id="KW-1185">Reference proteome</keyword>
<proteinExistence type="predicted"/>
<dbReference type="InterPro" id="IPR002938">
    <property type="entry name" value="FAD-bd"/>
</dbReference>
<reference evidence="6 7" key="1">
    <citation type="submission" date="2024-09" db="EMBL/GenBank/DDBJ databases">
        <title>T2T genomes of carrot and Alternaria dauci and their utility for understanding host-pathogen interaction during carrot leaf blight disease.</title>
        <authorList>
            <person name="Liu W."/>
            <person name="Xu S."/>
            <person name="Ou C."/>
            <person name="Liu X."/>
            <person name="Zhuang F."/>
            <person name="Deng X.W."/>
        </authorList>
    </citation>
    <scope>NUCLEOTIDE SEQUENCE [LARGE SCALE GENOMIC DNA]</scope>
    <source>
        <strain evidence="6 7">A2016</strain>
    </source>
</reference>
<dbReference type="SUPFAM" id="SSF51905">
    <property type="entry name" value="FAD/NAD(P)-binding domain"/>
    <property type="match status" value="1"/>
</dbReference>
<evidence type="ECO:0000313" key="6">
    <source>
        <dbReference type="EMBL" id="KAL1799884.1"/>
    </source>
</evidence>
<dbReference type="RefSeq" id="XP_069310468.1">
    <property type="nucleotide sequence ID" value="XM_069447498.1"/>
</dbReference>
<accession>A0ABR3UU73</accession>
<dbReference type="PANTHER" id="PTHR47469">
    <property type="entry name" value="MONOOXYGENASE-LIKE"/>
    <property type="match status" value="1"/>
</dbReference>
<evidence type="ECO:0000259" key="4">
    <source>
        <dbReference type="Pfam" id="PF01494"/>
    </source>
</evidence>
<dbReference type="PANTHER" id="PTHR47469:SF2">
    <property type="entry name" value="OS06G0597600 PROTEIN"/>
    <property type="match status" value="1"/>
</dbReference>
<evidence type="ECO:0008006" key="8">
    <source>
        <dbReference type="Google" id="ProtNLM"/>
    </source>
</evidence>
<dbReference type="Pfam" id="PF22607">
    <property type="entry name" value="FAD_binding-like"/>
    <property type="match status" value="1"/>
</dbReference>
<dbReference type="InterPro" id="IPR054707">
    <property type="entry name" value="DhpH_subs-bd"/>
</dbReference>
<feature type="domain" description="FAD-binding" evidence="4">
    <location>
        <begin position="67"/>
        <end position="126"/>
    </location>
</feature>
<evidence type="ECO:0000313" key="7">
    <source>
        <dbReference type="Proteomes" id="UP001578633"/>
    </source>
</evidence>
<keyword evidence="3" id="KW-0560">Oxidoreductase</keyword>
<evidence type="ECO:0000256" key="2">
    <source>
        <dbReference type="ARBA" id="ARBA00022827"/>
    </source>
</evidence>
<evidence type="ECO:0000256" key="1">
    <source>
        <dbReference type="ARBA" id="ARBA00022630"/>
    </source>
</evidence>
<dbReference type="GeneID" id="96080548"/>
<dbReference type="InterPro" id="IPR053212">
    <property type="entry name" value="DHP_3-monooxygenase"/>
</dbReference>
<evidence type="ECO:0000256" key="3">
    <source>
        <dbReference type="ARBA" id="ARBA00023002"/>
    </source>
</evidence>
<name>A0ABR3UU73_9PLEO</name>
<dbReference type="SUPFAM" id="SSF54373">
    <property type="entry name" value="FAD-linked reductases, C-terminal domain"/>
    <property type="match status" value="1"/>
</dbReference>
<evidence type="ECO:0000259" key="5">
    <source>
        <dbReference type="Pfam" id="PF22607"/>
    </source>
</evidence>
<dbReference type="Pfam" id="PF01494">
    <property type="entry name" value="FAD_binding_3"/>
    <property type="match status" value="1"/>
</dbReference>
<dbReference type="Proteomes" id="UP001578633">
    <property type="component" value="Chromosome 1"/>
</dbReference>